<comment type="caution">
    <text evidence="10">The sequence shown here is derived from an EMBL/GenBank/DDBJ whole genome shotgun (WGS) entry which is preliminary data.</text>
</comment>
<feature type="transmembrane region" description="Helical" evidence="8">
    <location>
        <begin position="188"/>
        <end position="208"/>
    </location>
</feature>
<keyword evidence="4" id="KW-0249">Electron transport</keyword>
<keyword evidence="11" id="KW-1185">Reference proteome</keyword>
<dbReference type="InterPro" id="IPR017900">
    <property type="entry name" value="4Fe4S_Fe_S_CS"/>
</dbReference>
<dbReference type="RefSeq" id="WP_146402955.1">
    <property type="nucleotide sequence ID" value="NZ_SJPJ01000001.1"/>
</dbReference>
<evidence type="ECO:0000256" key="8">
    <source>
        <dbReference type="SAM" id="Phobius"/>
    </source>
</evidence>
<feature type="transmembrane region" description="Helical" evidence="8">
    <location>
        <begin position="80"/>
        <end position="107"/>
    </location>
</feature>
<dbReference type="GO" id="GO:0046872">
    <property type="term" value="F:metal ion binding"/>
    <property type="evidence" value="ECO:0007669"/>
    <property type="project" value="UniProtKB-KW"/>
</dbReference>
<dbReference type="SUPFAM" id="SSF54862">
    <property type="entry name" value="4Fe-4S ferredoxins"/>
    <property type="match status" value="1"/>
</dbReference>
<organism evidence="10 11">
    <name type="scientific">Novipirellula herctigrandis</name>
    <dbReference type="NCBI Taxonomy" id="2527986"/>
    <lineage>
        <taxon>Bacteria</taxon>
        <taxon>Pseudomonadati</taxon>
        <taxon>Planctomycetota</taxon>
        <taxon>Planctomycetia</taxon>
        <taxon>Pirellulales</taxon>
        <taxon>Pirellulaceae</taxon>
        <taxon>Novipirellula</taxon>
    </lineage>
</organism>
<dbReference type="AlphaFoldDB" id="A0A5C5ZD59"/>
<evidence type="ECO:0000256" key="6">
    <source>
        <dbReference type="ARBA" id="ARBA00023014"/>
    </source>
</evidence>
<dbReference type="GO" id="GO:0005886">
    <property type="term" value="C:plasma membrane"/>
    <property type="evidence" value="ECO:0007669"/>
    <property type="project" value="TreeGrafter"/>
</dbReference>
<dbReference type="OrthoDB" id="9810688at2"/>
<evidence type="ECO:0000259" key="9">
    <source>
        <dbReference type="PROSITE" id="PS51379"/>
    </source>
</evidence>
<keyword evidence="5" id="KW-0408">Iron</keyword>
<proteinExistence type="predicted"/>
<feature type="region of interest" description="Disordered" evidence="7">
    <location>
        <begin position="1"/>
        <end position="26"/>
    </location>
</feature>
<evidence type="ECO:0000256" key="2">
    <source>
        <dbReference type="ARBA" id="ARBA00022485"/>
    </source>
</evidence>
<evidence type="ECO:0000313" key="10">
    <source>
        <dbReference type="EMBL" id="TWT84997.1"/>
    </source>
</evidence>
<evidence type="ECO:0000256" key="7">
    <source>
        <dbReference type="SAM" id="MobiDB-lite"/>
    </source>
</evidence>
<dbReference type="Gene3D" id="3.30.70.20">
    <property type="match status" value="2"/>
</dbReference>
<feature type="compositionally biased region" description="Polar residues" evidence="7">
    <location>
        <begin position="13"/>
        <end position="23"/>
    </location>
</feature>
<keyword evidence="2" id="KW-0004">4Fe-4S</keyword>
<dbReference type="Proteomes" id="UP000315010">
    <property type="component" value="Unassembled WGS sequence"/>
</dbReference>
<evidence type="ECO:0000256" key="4">
    <source>
        <dbReference type="ARBA" id="ARBA00022982"/>
    </source>
</evidence>
<sequence>MKAADQRRARSENGLSENRSDSNNAKHRSDHLHFWVRALFATRRQRERVRWGMLAVSLALCLPLVPWTKATTVLPALSPFVAIGSLLAGAGGTLSLFGAASCVALVCAFRRRFLCRFVCPLGLLQDCAASASFRSLSFRRVSVHRVPRIGHWLVLMTWCGAACGFPLFLWLDPFSLFSALFGGVYRDWLWVVPTVVIAMSLVLPQLWCTKLCPLGATQDMLHWPVTWRRRQTCSKKRSPLRPTPLHDRVAVPRRAAMSSAGFVLAGGLGGLLGSRFRRLSGQESPPPLRPPGAVDEDQFAALCIRCGNCLQACPPKILRPDFAPNRFAGLAAPLVHFDTDYCREDCHACTQVCPSGAIDRLTLEQKLKHPIGLAQIEFNLCLLAYDKECEICERVCPMEAISFAWSEQEYTVIPQLDVDRCNGCGACVVACPGDNKWERKGNPNIPRRKAITINQRN</sequence>
<feature type="compositionally biased region" description="Basic and acidic residues" evidence="7">
    <location>
        <begin position="1"/>
        <end position="11"/>
    </location>
</feature>
<dbReference type="EMBL" id="SJPJ01000001">
    <property type="protein sequence ID" value="TWT84997.1"/>
    <property type="molecule type" value="Genomic_DNA"/>
</dbReference>
<accession>A0A5C5ZD59</accession>
<keyword evidence="3" id="KW-0479">Metal-binding</keyword>
<reference evidence="10 11" key="1">
    <citation type="submission" date="2019-02" db="EMBL/GenBank/DDBJ databases">
        <title>Deep-cultivation of Planctomycetes and their phenomic and genomic characterization uncovers novel biology.</title>
        <authorList>
            <person name="Wiegand S."/>
            <person name="Jogler M."/>
            <person name="Boedeker C."/>
            <person name="Pinto D."/>
            <person name="Vollmers J."/>
            <person name="Rivas-Marin E."/>
            <person name="Kohn T."/>
            <person name="Peeters S.H."/>
            <person name="Heuer A."/>
            <person name="Rast P."/>
            <person name="Oberbeckmann S."/>
            <person name="Bunk B."/>
            <person name="Jeske O."/>
            <person name="Meyerdierks A."/>
            <person name="Storesund J.E."/>
            <person name="Kallscheuer N."/>
            <person name="Luecker S."/>
            <person name="Lage O.M."/>
            <person name="Pohl T."/>
            <person name="Merkel B.J."/>
            <person name="Hornburger P."/>
            <person name="Mueller R.-W."/>
            <person name="Bruemmer F."/>
            <person name="Labrenz M."/>
            <person name="Spormann A.M."/>
            <person name="Op Den Camp H."/>
            <person name="Overmann J."/>
            <person name="Amann R."/>
            <person name="Jetten M.S.M."/>
            <person name="Mascher T."/>
            <person name="Medema M.H."/>
            <person name="Devos D.P."/>
            <person name="Kaster A.-K."/>
            <person name="Ovreas L."/>
            <person name="Rohde M."/>
            <person name="Galperin M.Y."/>
            <person name="Jogler C."/>
        </authorList>
    </citation>
    <scope>NUCLEOTIDE SEQUENCE [LARGE SCALE GENOMIC DNA]</scope>
    <source>
        <strain evidence="10 11">CA13</strain>
    </source>
</reference>
<dbReference type="InterPro" id="IPR051684">
    <property type="entry name" value="Electron_Trans/Redox"/>
</dbReference>
<dbReference type="CDD" id="cd16373">
    <property type="entry name" value="DMSOR_beta_like"/>
    <property type="match status" value="1"/>
</dbReference>
<feature type="transmembrane region" description="Helical" evidence="8">
    <location>
        <begin position="49"/>
        <end position="68"/>
    </location>
</feature>
<keyword evidence="6" id="KW-0411">Iron-sulfur</keyword>
<dbReference type="Pfam" id="PF12801">
    <property type="entry name" value="Fer4_5"/>
    <property type="match status" value="2"/>
</dbReference>
<dbReference type="PROSITE" id="PS51379">
    <property type="entry name" value="4FE4S_FER_2"/>
    <property type="match status" value="3"/>
</dbReference>
<evidence type="ECO:0000313" key="11">
    <source>
        <dbReference type="Proteomes" id="UP000315010"/>
    </source>
</evidence>
<dbReference type="PANTHER" id="PTHR30176:SF3">
    <property type="entry name" value="FERREDOXIN-TYPE PROTEIN NAPH"/>
    <property type="match status" value="1"/>
</dbReference>
<feature type="domain" description="4Fe-4S ferredoxin-type" evidence="9">
    <location>
        <begin position="412"/>
        <end position="442"/>
    </location>
</feature>
<keyword evidence="8" id="KW-1133">Transmembrane helix</keyword>
<protein>
    <submittedName>
        <fullName evidence="10">Quinol dehydrogenase periplasmic component</fullName>
    </submittedName>
</protein>
<evidence type="ECO:0000256" key="1">
    <source>
        <dbReference type="ARBA" id="ARBA00022448"/>
    </source>
</evidence>
<feature type="domain" description="4Fe-4S ferredoxin-type" evidence="9">
    <location>
        <begin position="333"/>
        <end position="364"/>
    </location>
</feature>
<gene>
    <name evidence="10" type="ORF">CA13_64790</name>
</gene>
<evidence type="ECO:0000256" key="5">
    <source>
        <dbReference type="ARBA" id="ARBA00023004"/>
    </source>
</evidence>
<feature type="transmembrane region" description="Helical" evidence="8">
    <location>
        <begin position="149"/>
        <end position="168"/>
    </location>
</feature>
<keyword evidence="8" id="KW-0812">Transmembrane</keyword>
<keyword evidence="8" id="KW-0472">Membrane</keyword>
<keyword evidence="1" id="KW-0813">Transport</keyword>
<feature type="domain" description="4Fe-4S ferredoxin-type" evidence="9">
    <location>
        <begin position="292"/>
        <end position="323"/>
    </location>
</feature>
<dbReference type="GO" id="GO:0051539">
    <property type="term" value="F:4 iron, 4 sulfur cluster binding"/>
    <property type="evidence" value="ECO:0007669"/>
    <property type="project" value="UniProtKB-KW"/>
</dbReference>
<dbReference type="PANTHER" id="PTHR30176">
    <property type="entry name" value="FERREDOXIN-TYPE PROTEIN NAPH"/>
    <property type="match status" value="1"/>
</dbReference>
<dbReference type="Pfam" id="PF12838">
    <property type="entry name" value="Fer4_7"/>
    <property type="match status" value="2"/>
</dbReference>
<name>A0A5C5ZD59_9BACT</name>
<dbReference type="PROSITE" id="PS00198">
    <property type="entry name" value="4FE4S_FER_1"/>
    <property type="match status" value="2"/>
</dbReference>
<dbReference type="InterPro" id="IPR017896">
    <property type="entry name" value="4Fe4S_Fe-S-bd"/>
</dbReference>
<evidence type="ECO:0000256" key="3">
    <source>
        <dbReference type="ARBA" id="ARBA00022723"/>
    </source>
</evidence>